<protein>
    <submittedName>
        <fullName evidence="1">Uncharacterized protein</fullName>
    </submittedName>
</protein>
<dbReference type="EMBL" id="KZ451909">
    <property type="protein sequence ID" value="PKA63304.1"/>
    <property type="molecule type" value="Genomic_DNA"/>
</dbReference>
<reference evidence="1 2" key="1">
    <citation type="journal article" date="2017" name="Nature">
        <title>The Apostasia genome and the evolution of orchids.</title>
        <authorList>
            <person name="Zhang G.Q."/>
            <person name="Liu K.W."/>
            <person name="Li Z."/>
            <person name="Lohaus R."/>
            <person name="Hsiao Y.Y."/>
            <person name="Niu S.C."/>
            <person name="Wang J.Y."/>
            <person name="Lin Y.C."/>
            <person name="Xu Q."/>
            <person name="Chen L.J."/>
            <person name="Yoshida K."/>
            <person name="Fujiwara S."/>
            <person name="Wang Z.W."/>
            <person name="Zhang Y.Q."/>
            <person name="Mitsuda N."/>
            <person name="Wang M."/>
            <person name="Liu G.H."/>
            <person name="Pecoraro L."/>
            <person name="Huang H.X."/>
            <person name="Xiao X.J."/>
            <person name="Lin M."/>
            <person name="Wu X.Y."/>
            <person name="Wu W.L."/>
            <person name="Chen Y.Y."/>
            <person name="Chang S.B."/>
            <person name="Sakamoto S."/>
            <person name="Ohme-Takagi M."/>
            <person name="Yagi M."/>
            <person name="Zeng S.J."/>
            <person name="Shen C.Y."/>
            <person name="Yeh C.M."/>
            <person name="Luo Y.B."/>
            <person name="Tsai W.C."/>
            <person name="Van de Peer Y."/>
            <person name="Liu Z.J."/>
        </authorList>
    </citation>
    <scope>NUCLEOTIDE SEQUENCE [LARGE SCALE GENOMIC DNA]</scope>
    <source>
        <strain evidence="2">cv. Shenzhen</strain>
        <tissue evidence="1">Stem</tissue>
    </source>
</reference>
<dbReference type="InterPro" id="IPR045282">
    <property type="entry name" value="At4g08330-like"/>
</dbReference>
<dbReference type="AlphaFoldDB" id="A0A2I0B674"/>
<dbReference type="PANTHER" id="PTHR33674">
    <property type="entry name" value="METHIONINE-S-OXIDE REDUCTASE"/>
    <property type="match status" value="1"/>
</dbReference>
<name>A0A2I0B674_9ASPA</name>
<keyword evidence="2" id="KW-1185">Reference proteome</keyword>
<evidence type="ECO:0000313" key="1">
    <source>
        <dbReference type="EMBL" id="PKA63304.1"/>
    </source>
</evidence>
<dbReference type="OrthoDB" id="1907500at2759"/>
<dbReference type="PANTHER" id="PTHR33674:SF8">
    <property type="entry name" value="OS01G0833400 PROTEIN"/>
    <property type="match status" value="1"/>
</dbReference>
<dbReference type="STRING" id="1088818.A0A2I0B674"/>
<dbReference type="Proteomes" id="UP000236161">
    <property type="component" value="Unassembled WGS sequence"/>
</dbReference>
<sequence>MMFLEGSHGTEGPSATLESISSVGDVTYSCGSCGYLLNLSSSCRNTANIGSKYRKAIKKGLVSFYYIDESRFTHTDELSCLPYFNSKLSWGIFRRRTKLGCRRCGNYIGCAYEEYSPLPSFGSDCSHSSSGNGAGSSKKYEIKISALQPSSEELALLLDPPPFPQSNHPSLFFEGDYKRCDKIKGEEGPAN</sequence>
<dbReference type="Pfam" id="PF24046">
    <property type="entry name" value="At4g08330"/>
    <property type="match status" value="1"/>
</dbReference>
<gene>
    <name evidence="1" type="ORF">AXF42_Ash017773</name>
</gene>
<accession>A0A2I0B674</accession>
<proteinExistence type="predicted"/>
<evidence type="ECO:0000313" key="2">
    <source>
        <dbReference type="Proteomes" id="UP000236161"/>
    </source>
</evidence>
<organism evidence="1 2">
    <name type="scientific">Apostasia shenzhenica</name>
    <dbReference type="NCBI Taxonomy" id="1088818"/>
    <lineage>
        <taxon>Eukaryota</taxon>
        <taxon>Viridiplantae</taxon>
        <taxon>Streptophyta</taxon>
        <taxon>Embryophyta</taxon>
        <taxon>Tracheophyta</taxon>
        <taxon>Spermatophyta</taxon>
        <taxon>Magnoliopsida</taxon>
        <taxon>Liliopsida</taxon>
        <taxon>Asparagales</taxon>
        <taxon>Orchidaceae</taxon>
        <taxon>Apostasioideae</taxon>
        <taxon>Apostasia</taxon>
    </lineage>
</organism>